<feature type="transmembrane region" description="Helical" evidence="6">
    <location>
        <begin position="166"/>
        <end position="184"/>
    </location>
</feature>
<name>M3JFC5_CANMX</name>
<dbReference type="Proteomes" id="UP000011777">
    <property type="component" value="Unassembled WGS sequence"/>
</dbReference>
<evidence type="ECO:0000313" key="8">
    <source>
        <dbReference type="Proteomes" id="UP000011777"/>
    </source>
</evidence>
<dbReference type="EMBL" id="AOGT01000068">
    <property type="protein sequence ID" value="EMG50948.1"/>
    <property type="molecule type" value="Genomic_DNA"/>
</dbReference>
<sequence length="259" mass="27838">MSESESITSYKANSLSDEPPVVRVQTAGDGDEFVILGNTKYYRHELMAAFGGTFDASPHLPPVHKIGNAATIGLCAFSASTLVLSLTGLNVKGIEVTNIAVPFALFVGGMLQTLSGIWEFVAGNTFACCALTSFGAFYLSYGAIFIPSFGIAEAYSEDPAQLAEAMNFFLLGWTFFSFMMVLCTSKSVPSLFILFLFIFLSFFFQTIGSFIGVHAVYKVGCGFGFGIVVSGLFNAWAGIANPTNSYFAIPETSWIVSKM</sequence>
<evidence type="ECO:0000313" key="7">
    <source>
        <dbReference type="EMBL" id="EMG50948.1"/>
    </source>
</evidence>
<feature type="transmembrane region" description="Helical" evidence="6">
    <location>
        <begin position="125"/>
        <end position="146"/>
    </location>
</feature>
<dbReference type="HOGENOM" id="CLU_051062_0_0_1"/>
<evidence type="ECO:0000256" key="5">
    <source>
        <dbReference type="ARBA" id="ARBA00023136"/>
    </source>
</evidence>
<dbReference type="AlphaFoldDB" id="M3JFC5"/>
<dbReference type="Pfam" id="PF01184">
    <property type="entry name" value="Gpr1_Fun34_YaaH"/>
    <property type="match status" value="1"/>
</dbReference>
<feature type="transmembrane region" description="Helical" evidence="6">
    <location>
        <begin position="191"/>
        <end position="211"/>
    </location>
</feature>
<reference evidence="7 8" key="1">
    <citation type="submission" date="2013-02" db="EMBL/GenBank/DDBJ databases">
        <title>Genome sequence of Candida maltosa Xu316, a potential industrial strain for xylitol and ethanol production.</title>
        <authorList>
            <person name="Yu J."/>
            <person name="Wang Q."/>
            <person name="Geng X."/>
            <person name="Bao W."/>
            <person name="He P."/>
            <person name="Cai J."/>
        </authorList>
    </citation>
    <scope>NUCLEOTIDE SEQUENCE [LARGE SCALE GENOMIC DNA]</scope>
    <source>
        <strain evidence="8">Xu316</strain>
    </source>
</reference>
<evidence type="ECO:0000256" key="2">
    <source>
        <dbReference type="ARBA" id="ARBA00005587"/>
    </source>
</evidence>
<evidence type="ECO:0000256" key="4">
    <source>
        <dbReference type="ARBA" id="ARBA00022989"/>
    </source>
</evidence>
<keyword evidence="5 6" id="KW-0472">Membrane</keyword>
<dbReference type="GO" id="GO:0015123">
    <property type="term" value="F:acetate transmembrane transporter activity"/>
    <property type="evidence" value="ECO:0007669"/>
    <property type="project" value="TreeGrafter"/>
</dbReference>
<evidence type="ECO:0000256" key="3">
    <source>
        <dbReference type="ARBA" id="ARBA00022692"/>
    </source>
</evidence>
<dbReference type="InterPro" id="IPR051633">
    <property type="entry name" value="AceTr"/>
</dbReference>
<protein>
    <submittedName>
        <fullName evidence="7">Acetate transporter, putative</fullName>
    </submittedName>
</protein>
<organism evidence="7 8">
    <name type="scientific">Candida maltosa (strain Xu316)</name>
    <name type="common">Yeast</name>
    <dbReference type="NCBI Taxonomy" id="1245528"/>
    <lineage>
        <taxon>Eukaryota</taxon>
        <taxon>Fungi</taxon>
        <taxon>Dikarya</taxon>
        <taxon>Ascomycota</taxon>
        <taxon>Saccharomycotina</taxon>
        <taxon>Pichiomycetes</taxon>
        <taxon>Debaryomycetaceae</taxon>
        <taxon>Candida/Lodderomyces clade</taxon>
        <taxon>Candida</taxon>
    </lineage>
</organism>
<comment type="caution">
    <text evidence="7">The sequence shown here is derived from an EMBL/GenBank/DDBJ whole genome shotgun (WGS) entry which is preliminary data.</text>
</comment>
<accession>M3JFC5</accession>
<comment type="similarity">
    <text evidence="2">Belongs to the acetate uptake transporter (AceTr) (TC 2.A.96) family.</text>
</comment>
<dbReference type="PANTHER" id="PTHR31123">
    <property type="entry name" value="ACCUMULATION OF DYADS PROTEIN 2-RELATED"/>
    <property type="match status" value="1"/>
</dbReference>
<dbReference type="OMA" id="YDGEANM"/>
<dbReference type="STRING" id="1245528.M3JFC5"/>
<keyword evidence="3 6" id="KW-0812">Transmembrane</keyword>
<dbReference type="GO" id="GO:0005886">
    <property type="term" value="C:plasma membrane"/>
    <property type="evidence" value="ECO:0007669"/>
    <property type="project" value="TreeGrafter"/>
</dbReference>
<feature type="transmembrane region" description="Helical" evidence="6">
    <location>
        <begin position="66"/>
        <end position="87"/>
    </location>
</feature>
<dbReference type="NCBIfam" id="NF038013">
    <property type="entry name" value="AceTr_1"/>
    <property type="match status" value="1"/>
</dbReference>
<gene>
    <name evidence="7" type="ORF">G210_5697</name>
</gene>
<feature type="transmembrane region" description="Helical" evidence="6">
    <location>
        <begin position="99"/>
        <end position="118"/>
    </location>
</feature>
<evidence type="ECO:0000256" key="6">
    <source>
        <dbReference type="SAM" id="Phobius"/>
    </source>
</evidence>
<feature type="transmembrane region" description="Helical" evidence="6">
    <location>
        <begin position="217"/>
        <end position="237"/>
    </location>
</feature>
<keyword evidence="8" id="KW-1185">Reference proteome</keyword>
<dbReference type="eggNOG" id="ENOG502QUJS">
    <property type="taxonomic scope" value="Eukaryota"/>
</dbReference>
<dbReference type="InterPro" id="IPR000791">
    <property type="entry name" value="Gpr1/Fun34/SatP-like"/>
</dbReference>
<evidence type="ECO:0000256" key="1">
    <source>
        <dbReference type="ARBA" id="ARBA00004141"/>
    </source>
</evidence>
<dbReference type="PANTHER" id="PTHR31123:SF1">
    <property type="entry name" value="ACCUMULATION OF DYADS PROTEIN 2-RELATED"/>
    <property type="match status" value="1"/>
</dbReference>
<dbReference type="OrthoDB" id="3648309at2759"/>
<proteinExistence type="inferred from homology"/>
<comment type="subcellular location">
    <subcellularLocation>
        <location evidence="1">Membrane</location>
        <topology evidence="1">Multi-pass membrane protein</topology>
    </subcellularLocation>
</comment>
<keyword evidence="4 6" id="KW-1133">Transmembrane helix</keyword>